<dbReference type="AlphaFoldDB" id="A0A839A9X0"/>
<feature type="domain" description="HAMP" evidence="9">
    <location>
        <begin position="146"/>
        <end position="199"/>
    </location>
</feature>
<dbReference type="InterPro" id="IPR003660">
    <property type="entry name" value="HAMP_dom"/>
</dbReference>
<keyword evidence="2" id="KW-0997">Cell inner membrane</keyword>
<comment type="subcellular location">
    <subcellularLocation>
        <location evidence="1">Cell inner membrane</location>
        <topology evidence="1">Multi-pass membrane protein</topology>
    </subcellularLocation>
</comment>
<evidence type="ECO:0000256" key="3">
    <source>
        <dbReference type="ARBA" id="ARBA00023224"/>
    </source>
</evidence>
<dbReference type="PROSITE" id="PS50111">
    <property type="entry name" value="CHEMOTAXIS_TRANSDUC_2"/>
    <property type="match status" value="1"/>
</dbReference>
<dbReference type="SMART" id="SM00304">
    <property type="entry name" value="HAMP"/>
    <property type="match status" value="1"/>
</dbReference>
<feature type="domain" description="T-SNARE coiled-coil homology" evidence="8">
    <location>
        <begin position="391"/>
        <end position="453"/>
    </location>
</feature>
<feature type="transmembrane region" description="Helical" evidence="6">
    <location>
        <begin position="123"/>
        <end position="149"/>
    </location>
</feature>
<proteinExistence type="inferred from homology"/>
<dbReference type="PANTHER" id="PTHR32089">
    <property type="entry name" value="METHYL-ACCEPTING CHEMOTAXIS PROTEIN MCPB"/>
    <property type="match status" value="1"/>
</dbReference>
<dbReference type="GO" id="GO:0007165">
    <property type="term" value="P:signal transduction"/>
    <property type="evidence" value="ECO:0007669"/>
    <property type="project" value="UniProtKB-KW"/>
</dbReference>
<dbReference type="GO" id="GO:0005886">
    <property type="term" value="C:plasma membrane"/>
    <property type="evidence" value="ECO:0007669"/>
    <property type="project" value="UniProtKB-SubCell"/>
</dbReference>
<evidence type="ECO:0000259" key="7">
    <source>
        <dbReference type="PROSITE" id="PS50111"/>
    </source>
</evidence>
<dbReference type="Proteomes" id="UP000541109">
    <property type="component" value="Unassembled WGS sequence"/>
</dbReference>
<dbReference type="Pfam" id="PF00015">
    <property type="entry name" value="MCPsignal"/>
    <property type="match status" value="1"/>
</dbReference>
<dbReference type="EMBL" id="JACFXV010000031">
    <property type="protein sequence ID" value="MBA5775834.1"/>
    <property type="molecule type" value="Genomic_DNA"/>
</dbReference>
<dbReference type="SUPFAM" id="SSF58104">
    <property type="entry name" value="Methyl-accepting chemotaxis protein (MCP) signaling domain"/>
    <property type="match status" value="1"/>
</dbReference>
<evidence type="ECO:0000259" key="9">
    <source>
        <dbReference type="PROSITE" id="PS50885"/>
    </source>
</evidence>
<evidence type="ECO:0000256" key="5">
    <source>
        <dbReference type="PROSITE-ProRule" id="PRU00284"/>
    </source>
</evidence>
<protein>
    <submittedName>
        <fullName evidence="10">HAMP domain-containing protein</fullName>
    </submittedName>
</protein>
<evidence type="ECO:0000256" key="1">
    <source>
        <dbReference type="ARBA" id="ARBA00004429"/>
    </source>
</evidence>
<evidence type="ECO:0000259" key="8">
    <source>
        <dbReference type="PROSITE" id="PS50192"/>
    </source>
</evidence>
<gene>
    <name evidence="10" type="ORF">H2509_01695</name>
</gene>
<comment type="similarity">
    <text evidence="4">Belongs to the methyl-accepting chemotaxis (MCP) protein family.</text>
</comment>
<keyword evidence="6" id="KW-0472">Membrane</keyword>
<dbReference type="CDD" id="cd06225">
    <property type="entry name" value="HAMP"/>
    <property type="match status" value="1"/>
</dbReference>
<keyword evidence="3 5" id="KW-0807">Transducer</keyword>
<keyword evidence="6" id="KW-0812">Transmembrane</keyword>
<evidence type="ECO:0000313" key="10">
    <source>
        <dbReference type="EMBL" id="MBA5775834.1"/>
    </source>
</evidence>
<accession>A0A839A9X0</accession>
<keyword evidence="6" id="KW-1133">Transmembrane helix</keyword>
<dbReference type="PROSITE" id="PS50885">
    <property type="entry name" value="HAMP"/>
    <property type="match status" value="1"/>
</dbReference>
<evidence type="ECO:0000313" key="11">
    <source>
        <dbReference type="Proteomes" id="UP000541109"/>
    </source>
</evidence>
<dbReference type="PROSITE" id="PS50192">
    <property type="entry name" value="T_SNARE"/>
    <property type="match status" value="1"/>
</dbReference>
<evidence type="ECO:0000256" key="4">
    <source>
        <dbReference type="ARBA" id="ARBA00029447"/>
    </source>
</evidence>
<dbReference type="InterPro" id="IPR004089">
    <property type="entry name" value="MCPsignal_dom"/>
</dbReference>
<evidence type="ECO:0000256" key="6">
    <source>
        <dbReference type="SAM" id="Phobius"/>
    </source>
</evidence>
<dbReference type="Gene3D" id="6.10.340.10">
    <property type="match status" value="1"/>
</dbReference>
<dbReference type="Gene3D" id="1.10.287.950">
    <property type="entry name" value="Methyl-accepting chemotaxis protein"/>
    <property type="match status" value="1"/>
</dbReference>
<organism evidence="10 11">
    <name type="scientific">Stappia albiluteola</name>
    <dbReference type="NCBI Taxonomy" id="2758565"/>
    <lineage>
        <taxon>Bacteria</taxon>
        <taxon>Pseudomonadati</taxon>
        <taxon>Pseudomonadota</taxon>
        <taxon>Alphaproteobacteria</taxon>
        <taxon>Hyphomicrobiales</taxon>
        <taxon>Stappiaceae</taxon>
        <taxon>Stappia</taxon>
    </lineage>
</organism>
<dbReference type="PANTHER" id="PTHR32089:SF112">
    <property type="entry name" value="LYSOZYME-LIKE PROTEIN-RELATED"/>
    <property type="match status" value="1"/>
</dbReference>
<dbReference type="InterPro" id="IPR000727">
    <property type="entry name" value="T_SNARE_dom"/>
</dbReference>
<feature type="domain" description="Methyl-accepting transducer" evidence="7">
    <location>
        <begin position="232"/>
        <end position="475"/>
    </location>
</feature>
<dbReference type="Pfam" id="PF00672">
    <property type="entry name" value="HAMP"/>
    <property type="match status" value="1"/>
</dbReference>
<keyword evidence="2" id="KW-1003">Cell membrane</keyword>
<name>A0A839A9X0_9HYPH</name>
<sequence length="495" mass="51783">MSVNTDNLTRKALEVKAATLEIIGRTSNASSTTVYSRLTELEQIAHRMKEDAANFKELSESGDVIIAEVLAYEEAFNAMIDSGEALKEKQALLSSLSGEVGGKIVDLAATQAREANAQGQASLWTIGVTVLVAMAAGIALAVILSLAITRPTRKLTEVMRRLAQGDTDVEIAGIERKDEIGDMSRTVQVFRDNAIERERLQSEQAREQEARDSRQVHIEKLIAEFRATVQSLTTSVGETAGGLEATARALTSIASESADRASETAMASDEATGNVESVASAAEELSASISEIARQVGQTTEVVARASEGTRATNEKVGSLASAAGKIGEVVTLIQAIAEQTNLLALNATIEAARAGEAGKGFAVVAAEVKELANQTSKATEEIGAQITAIQASTREAVEAISAITSTMSEVDTYTSAIASAVEQQGAATNEISGNVQRAAQGTTSVSSNMADLSRAVAHTNESADQVLAASGAVGEKTQQLAREIDRFLQQVAAA</sequence>
<keyword evidence="11" id="KW-1185">Reference proteome</keyword>
<comment type="caution">
    <text evidence="10">The sequence shown here is derived from an EMBL/GenBank/DDBJ whole genome shotgun (WGS) entry which is preliminary data.</text>
</comment>
<reference evidence="10 11" key="1">
    <citation type="submission" date="2020-07" db="EMBL/GenBank/DDBJ databases">
        <title>Stappia sp., F7233, whole genome shotgun sequencing project.</title>
        <authorList>
            <person name="Jiang S."/>
            <person name="Liu Z.W."/>
            <person name="Du Z.J."/>
        </authorList>
    </citation>
    <scope>NUCLEOTIDE SEQUENCE [LARGE SCALE GENOMIC DNA]</scope>
    <source>
        <strain evidence="10 11">F7233</strain>
    </source>
</reference>
<evidence type="ECO:0000256" key="2">
    <source>
        <dbReference type="ARBA" id="ARBA00022519"/>
    </source>
</evidence>
<dbReference type="SMART" id="SM00283">
    <property type="entry name" value="MA"/>
    <property type="match status" value="1"/>
</dbReference>